<evidence type="ECO:0000313" key="3">
    <source>
        <dbReference type="EMBL" id="NMA44831.1"/>
    </source>
</evidence>
<dbReference type="Proteomes" id="UP000526302">
    <property type="component" value="Unassembled WGS sequence"/>
</dbReference>
<name>A0A7K4C097_9ARCH</name>
<feature type="region of interest" description="Disordered" evidence="2">
    <location>
        <begin position="1"/>
        <end position="25"/>
    </location>
</feature>
<evidence type="ECO:0000313" key="4">
    <source>
        <dbReference type="Proteomes" id="UP000526302"/>
    </source>
</evidence>
<organism evidence="3 4">
    <name type="scientific">Candidatus Iainarchaeum sp</name>
    <dbReference type="NCBI Taxonomy" id="3101447"/>
    <lineage>
        <taxon>Archaea</taxon>
        <taxon>Candidatus Iainarchaeota</taxon>
        <taxon>Candidatus Iainarchaeia</taxon>
        <taxon>Candidatus Iainarchaeales</taxon>
        <taxon>Candidatus Iainarchaeaceae</taxon>
        <taxon>Candidatus Iainarchaeum</taxon>
    </lineage>
</organism>
<dbReference type="EMBL" id="JAAZKV010000026">
    <property type="protein sequence ID" value="NMA44831.1"/>
    <property type="molecule type" value="Genomic_DNA"/>
</dbReference>
<feature type="coiled-coil region" evidence="1">
    <location>
        <begin position="25"/>
        <end position="59"/>
    </location>
</feature>
<comment type="caution">
    <text evidence="3">The sequence shown here is derived from an EMBL/GenBank/DDBJ whole genome shotgun (WGS) entry which is preliminary data.</text>
</comment>
<gene>
    <name evidence="3" type="ORF">GX950_03420</name>
</gene>
<evidence type="ECO:0000256" key="2">
    <source>
        <dbReference type="SAM" id="MobiDB-lite"/>
    </source>
</evidence>
<dbReference type="AlphaFoldDB" id="A0A7K4C097"/>
<accession>A0A7K4C097</accession>
<proteinExistence type="predicted"/>
<evidence type="ECO:0000256" key="1">
    <source>
        <dbReference type="SAM" id="Coils"/>
    </source>
</evidence>
<reference evidence="3 4" key="1">
    <citation type="journal article" date="2020" name="Biotechnol. Biofuels">
        <title>New insights from the biogas microbiome by comprehensive genome-resolved metagenomics of nearly 1600 species originating from multiple anaerobic digesters.</title>
        <authorList>
            <person name="Campanaro S."/>
            <person name="Treu L."/>
            <person name="Rodriguez-R L.M."/>
            <person name="Kovalovszki A."/>
            <person name="Ziels R.M."/>
            <person name="Maus I."/>
            <person name="Zhu X."/>
            <person name="Kougias P.G."/>
            <person name="Basile A."/>
            <person name="Luo G."/>
            <person name="Schluter A."/>
            <person name="Konstantinidis K.T."/>
            <person name="Angelidaki I."/>
        </authorList>
    </citation>
    <scope>NUCLEOTIDE SEQUENCE [LARGE SCALE GENOMIC DNA]</scope>
    <source>
        <strain evidence="3">AS22ysBPME_79</strain>
    </source>
</reference>
<sequence>MTNEIELKELAKKDKGENSIKPKTNDEIKRDMNKIISELKQKMQEIDSITKELEEKSKNAGSGAPQKTKKLLEEIKVPSLEILK</sequence>
<protein>
    <submittedName>
        <fullName evidence="3">Uncharacterized protein</fullName>
    </submittedName>
</protein>
<keyword evidence="1" id="KW-0175">Coiled coil</keyword>